<comment type="caution">
    <text evidence="1">The sequence shown here is derived from an EMBL/GenBank/DDBJ whole genome shotgun (WGS) entry which is preliminary data.</text>
</comment>
<dbReference type="AlphaFoldDB" id="A0AAE1DVL5"/>
<evidence type="ECO:0000313" key="2">
    <source>
        <dbReference type="Proteomes" id="UP001283361"/>
    </source>
</evidence>
<proteinExistence type="predicted"/>
<reference evidence="1" key="1">
    <citation type="journal article" date="2023" name="G3 (Bethesda)">
        <title>A reference genome for the long-term kleptoplast-retaining sea slug Elysia crispata morphotype clarki.</title>
        <authorList>
            <person name="Eastman K.E."/>
            <person name="Pendleton A.L."/>
            <person name="Shaikh M.A."/>
            <person name="Suttiyut T."/>
            <person name="Ogas R."/>
            <person name="Tomko P."/>
            <person name="Gavelis G."/>
            <person name="Widhalm J.R."/>
            <person name="Wisecaver J.H."/>
        </authorList>
    </citation>
    <scope>NUCLEOTIDE SEQUENCE</scope>
    <source>
        <strain evidence="1">ECLA1</strain>
    </source>
</reference>
<protein>
    <submittedName>
        <fullName evidence="1">Uncharacterized protein</fullName>
    </submittedName>
</protein>
<accession>A0AAE1DVL5</accession>
<keyword evidence="2" id="KW-1185">Reference proteome</keyword>
<sequence>MPLRWRCDVNLLWGANVSLSLRSLSSDYPRSIVHVTGNLKSADSKVDKNHLTYYLFVISRLAWDKKWEIIAVKGNNSYTSWAVTLLSGSDWSVLSRATKSRLLLFRSRYCFLALVSFSNLSLRVLNGHLTEAHRLNHSIGPGTAQFNGHLVPFSLSQLHTRLDAMNGESREGILKNFETSWYIKCLPITDLDVWNSSVKLSSSTVDSNPIKEPCLLRK</sequence>
<evidence type="ECO:0000313" key="1">
    <source>
        <dbReference type="EMBL" id="KAK3784696.1"/>
    </source>
</evidence>
<gene>
    <name evidence="1" type="ORF">RRG08_032152</name>
</gene>
<dbReference type="EMBL" id="JAWDGP010002216">
    <property type="protein sequence ID" value="KAK3784696.1"/>
    <property type="molecule type" value="Genomic_DNA"/>
</dbReference>
<dbReference type="Proteomes" id="UP001283361">
    <property type="component" value="Unassembled WGS sequence"/>
</dbReference>
<organism evidence="1 2">
    <name type="scientific">Elysia crispata</name>
    <name type="common">lettuce slug</name>
    <dbReference type="NCBI Taxonomy" id="231223"/>
    <lineage>
        <taxon>Eukaryota</taxon>
        <taxon>Metazoa</taxon>
        <taxon>Spiralia</taxon>
        <taxon>Lophotrochozoa</taxon>
        <taxon>Mollusca</taxon>
        <taxon>Gastropoda</taxon>
        <taxon>Heterobranchia</taxon>
        <taxon>Euthyneura</taxon>
        <taxon>Panpulmonata</taxon>
        <taxon>Sacoglossa</taxon>
        <taxon>Placobranchoidea</taxon>
        <taxon>Plakobranchidae</taxon>
        <taxon>Elysia</taxon>
    </lineage>
</organism>
<name>A0AAE1DVL5_9GAST</name>